<dbReference type="HOGENOM" id="CLU_2471956_0_0_1"/>
<reference evidence="2" key="2">
    <citation type="submission" date="2015-06" db="UniProtKB">
        <authorList>
            <consortium name="EnsemblMetazoa"/>
        </authorList>
    </citation>
    <scope>IDENTIFICATION</scope>
</reference>
<dbReference type="Proteomes" id="UP000015104">
    <property type="component" value="Unassembled WGS sequence"/>
</dbReference>
<evidence type="ECO:0000313" key="2">
    <source>
        <dbReference type="EnsemblMetazoa" id="tetur07g01040.1"/>
    </source>
</evidence>
<feature type="transmembrane region" description="Helical" evidence="1">
    <location>
        <begin position="32"/>
        <end position="58"/>
    </location>
</feature>
<accession>T1K8E4</accession>
<keyword evidence="1" id="KW-1133">Transmembrane helix</keyword>
<name>T1K8E4_TETUR</name>
<dbReference type="AlphaFoldDB" id="T1K8E4"/>
<evidence type="ECO:0000313" key="3">
    <source>
        <dbReference type="Proteomes" id="UP000015104"/>
    </source>
</evidence>
<dbReference type="EMBL" id="CAEY01001874">
    <property type="status" value="NOT_ANNOTATED_CDS"/>
    <property type="molecule type" value="Genomic_DNA"/>
</dbReference>
<protein>
    <submittedName>
        <fullName evidence="2">Uncharacterized protein</fullName>
    </submittedName>
</protein>
<evidence type="ECO:0000256" key="1">
    <source>
        <dbReference type="SAM" id="Phobius"/>
    </source>
</evidence>
<keyword evidence="1" id="KW-0472">Membrane</keyword>
<keyword evidence="1" id="KW-0812">Transmembrane</keyword>
<reference evidence="3" key="1">
    <citation type="submission" date="2011-08" db="EMBL/GenBank/DDBJ databases">
        <authorList>
            <person name="Rombauts S."/>
        </authorList>
    </citation>
    <scope>NUCLEOTIDE SEQUENCE</scope>
    <source>
        <strain evidence="3">London</strain>
    </source>
</reference>
<keyword evidence="3" id="KW-1185">Reference proteome</keyword>
<proteinExistence type="predicted"/>
<dbReference type="EnsemblMetazoa" id="tetur07g01040.1">
    <property type="protein sequence ID" value="tetur07g01040.1"/>
    <property type="gene ID" value="tetur07g01040"/>
</dbReference>
<sequence>MALIFLLLTVNFLTFTTWCGLSESHTRLFTLFIFHLVALLLQNSGPSSPLIWLFIFICKPDSQRHQERKGNLLVKRMDSIISCRSVSS</sequence>
<organism evidence="2 3">
    <name type="scientific">Tetranychus urticae</name>
    <name type="common">Two-spotted spider mite</name>
    <dbReference type="NCBI Taxonomy" id="32264"/>
    <lineage>
        <taxon>Eukaryota</taxon>
        <taxon>Metazoa</taxon>
        <taxon>Ecdysozoa</taxon>
        <taxon>Arthropoda</taxon>
        <taxon>Chelicerata</taxon>
        <taxon>Arachnida</taxon>
        <taxon>Acari</taxon>
        <taxon>Acariformes</taxon>
        <taxon>Trombidiformes</taxon>
        <taxon>Prostigmata</taxon>
        <taxon>Eleutherengona</taxon>
        <taxon>Raphignathae</taxon>
        <taxon>Tetranychoidea</taxon>
        <taxon>Tetranychidae</taxon>
        <taxon>Tetranychus</taxon>
    </lineage>
</organism>